<sequence length="68" mass="8152">MCDYEHEYSLNFDESLIESELSNCPWDCGFESMWQCISEELRREQEADELELILREKLVLQCDSPMEL</sequence>
<evidence type="ECO:0000313" key="1">
    <source>
        <dbReference type="EMBL" id="TDG39917.1"/>
    </source>
</evidence>
<evidence type="ECO:0000313" key="2">
    <source>
        <dbReference type="Proteomes" id="UP000295192"/>
    </source>
</evidence>
<dbReference type="CDD" id="cd20259">
    <property type="entry name" value="pgc"/>
    <property type="match status" value="1"/>
</dbReference>
<dbReference type="Proteomes" id="UP000295192">
    <property type="component" value="Unassembled WGS sequence"/>
</dbReference>
<comment type="caution">
    <text evidence="1">The sequence shown here is derived from an EMBL/GenBank/DDBJ whole genome shotgun (WGS) entry which is preliminary data.</text>
</comment>
<organism evidence="1 2">
    <name type="scientific">Drosophila navojoa</name>
    <name type="common">Fruit fly</name>
    <dbReference type="NCBI Taxonomy" id="7232"/>
    <lineage>
        <taxon>Eukaryota</taxon>
        <taxon>Metazoa</taxon>
        <taxon>Ecdysozoa</taxon>
        <taxon>Arthropoda</taxon>
        <taxon>Hexapoda</taxon>
        <taxon>Insecta</taxon>
        <taxon>Pterygota</taxon>
        <taxon>Neoptera</taxon>
        <taxon>Endopterygota</taxon>
        <taxon>Diptera</taxon>
        <taxon>Brachycera</taxon>
        <taxon>Muscomorpha</taxon>
        <taxon>Ephydroidea</taxon>
        <taxon>Drosophilidae</taxon>
        <taxon>Drosophila</taxon>
    </lineage>
</organism>
<keyword evidence="2" id="KW-1185">Reference proteome</keyword>
<name>A0A484AT98_DRONA</name>
<dbReference type="AlphaFoldDB" id="A0A484AT98"/>
<dbReference type="OMA" id="ESMWQRI"/>
<dbReference type="EMBL" id="LSRL02000753">
    <property type="protein sequence ID" value="TDG39917.1"/>
    <property type="molecule type" value="Genomic_DNA"/>
</dbReference>
<protein>
    <submittedName>
        <fullName evidence="1">Uncharacterized protein</fullName>
    </submittedName>
</protein>
<proteinExistence type="predicted"/>
<gene>
    <name evidence="1" type="ORF">AWZ03_013660</name>
</gene>
<accession>A0A484AT98</accession>
<reference evidence="1 2" key="1">
    <citation type="journal article" date="2019" name="J. Hered.">
        <title>An Improved Genome Assembly for Drosophila navojoa, the Basal Species in the mojavensis Cluster.</title>
        <authorList>
            <person name="Vanderlinde T."/>
            <person name="Dupim E.G."/>
            <person name="Nazario-Yepiz N.O."/>
            <person name="Carvalho A.B."/>
        </authorList>
    </citation>
    <scope>NUCLEOTIDE SEQUENCE [LARGE SCALE GENOMIC DNA]</scope>
    <source>
        <strain evidence="1">Navoj_Jal97</strain>
        <tissue evidence="1">Whole organism</tissue>
    </source>
</reference>